<keyword evidence="2" id="KW-1185">Reference proteome</keyword>
<sequence>MPTRTNDSPSGANKLPAPKAVEFTDDAEPLVACLDAGGTKTMAVICDSKGRTFTGLAGSSNCSTIGIEKATEVVKLALSKALFESGHLKLAHEDQEKSHSSSALGFWFKAIWIGSAGVSTPKIASRYKASLESALIEYGLVPWGDSLPASSTTSLWVSNDAVLLASPMLMDERVQSTVCLVAGTGSAGFGFRKISSRSQDAKEGEGERRGREEGEEVGEEGVPNLETVSCIGGWGYILGDHGSGWRIGLDSIRLVLRLCEMRKNRSIHLEDEDANNSMSSFEKEICHRLGVDPERPLDLIAEIYRDRSVVVVQDRATLDVADPQSTPPDSDQSNFFKAEDLRKRWAAEATRVVFKYAFGEGKTKPGPFKPSLTSFSSSSLSSSSSSSKGDNDSAIAMKSTERIELIEGKSSGECSRTSTPPLMRTSDASKNLELMEEKDSEISKRLALGLLKKASKDCVSSIASIVGDGNVIKPNTSTLVLGGGLWSSEDFLNLVLEQWKRHDSLGSSPGTEAGLLNDLPEDDLAELLDCEERVGRSRTLPTRREGREFKNVKIVKNPAEDAAKFLMQKFLR</sequence>
<reference evidence="1 2" key="1">
    <citation type="journal article" date="2018" name="Mol. Biol. Evol.">
        <title>Broad Genomic Sampling Reveals a Smut Pathogenic Ancestry of the Fungal Clade Ustilaginomycotina.</title>
        <authorList>
            <person name="Kijpornyongpan T."/>
            <person name="Mondo S.J."/>
            <person name="Barry K."/>
            <person name="Sandor L."/>
            <person name="Lee J."/>
            <person name="Lipzen A."/>
            <person name="Pangilinan J."/>
            <person name="LaButti K."/>
            <person name="Hainaut M."/>
            <person name="Henrissat B."/>
            <person name="Grigoriev I.V."/>
            <person name="Spatafora J.W."/>
            <person name="Aime M.C."/>
        </authorList>
    </citation>
    <scope>NUCLEOTIDE SEQUENCE [LARGE SCALE GENOMIC DNA]</scope>
    <source>
        <strain evidence="1 2">SA 807</strain>
    </source>
</reference>
<accession>A0ACD0NXY2</accession>
<protein>
    <submittedName>
        <fullName evidence="1">Uncharacterized protein</fullName>
    </submittedName>
</protein>
<dbReference type="EMBL" id="KZ819910">
    <property type="protein sequence ID" value="PWN50659.1"/>
    <property type="molecule type" value="Genomic_DNA"/>
</dbReference>
<organism evidence="1 2">
    <name type="scientific">Violaceomyces palustris</name>
    <dbReference type="NCBI Taxonomy" id="1673888"/>
    <lineage>
        <taxon>Eukaryota</taxon>
        <taxon>Fungi</taxon>
        <taxon>Dikarya</taxon>
        <taxon>Basidiomycota</taxon>
        <taxon>Ustilaginomycotina</taxon>
        <taxon>Ustilaginomycetes</taxon>
        <taxon>Violaceomycetales</taxon>
        <taxon>Violaceomycetaceae</taxon>
        <taxon>Violaceomyces</taxon>
    </lineage>
</organism>
<name>A0ACD0NXY2_9BASI</name>
<gene>
    <name evidence="1" type="ORF">IE53DRAFT_83278</name>
</gene>
<proteinExistence type="predicted"/>
<dbReference type="Proteomes" id="UP000245626">
    <property type="component" value="Unassembled WGS sequence"/>
</dbReference>
<evidence type="ECO:0000313" key="2">
    <source>
        <dbReference type="Proteomes" id="UP000245626"/>
    </source>
</evidence>
<evidence type="ECO:0000313" key="1">
    <source>
        <dbReference type="EMBL" id="PWN50659.1"/>
    </source>
</evidence>